<dbReference type="WBParaSite" id="PDA_v2.g25707.t1">
    <property type="protein sequence ID" value="PDA_v2.g25707.t1"/>
    <property type="gene ID" value="PDA_v2.g25707"/>
</dbReference>
<proteinExistence type="predicted"/>
<evidence type="ECO:0000313" key="3">
    <source>
        <dbReference type="Proteomes" id="UP000887578"/>
    </source>
</evidence>
<evidence type="ECO:0000259" key="2">
    <source>
        <dbReference type="Pfam" id="PF00011"/>
    </source>
</evidence>
<dbReference type="InterPro" id="IPR002068">
    <property type="entry name" value="A-crystallin/Hsp20_dom"/>
</dbReference>
<feature type="compositionally biased region" description="Acidic residues" evidence="1">
    <location>
        <begin position="44"/>
        <end position="54"/>
    </location>
</feature>
<dbReference type="Gene3D" id="2.60.40.790">
    <property type="match status" value="1"/>
</dbReference>
<name>A0A914Q3B2_9BILA</name>
<dbReference type="Proteomes" id="UP000887578">
    <property type="component" value="Unplaced"/>
</dbReference>
<accession>A0A914Q3B2</accession>
<protein>
    <submittedName>
        <fullName evidence="4">SHSP domain-containing protein</fullName>
    </submittedName>
</protein>
<evidence type="ECO:0000313" key="4">
    <source>
        <dbReference type="WBParaSite" id="PDA_v2.g25707.t1"/>
    </source>
</evidence>
<dbReference type="AlphaFoldDB" id="A0A914Q3B2"/>
<reference evidence="4" key="1">
    <citation type="submission" date="2022-11" db="UniProtKB">
        <authorList>
            <consortium name="WormBaseParasite"/>
        </authorList>
    </citation>
    <scope>IDENTIFICATION</scope>
</reference>
<dbReference type="InterPro" id="IPR008978">
    <property type="entry name" value="HSP20-like_chaperone"/>
</dbReference>
<feature type="domain" description="SHSP" evidence="2">
    <location>
        <begin position="236"/>
        <end position="304"/>
    </location>
</feature>
<keyword evidence="3" id="KW-1185">Reference proteome</keyword>
<sequence>MSEKNGNDLTDEKFRILQQPIDRHLAANFSTSVPLNYGGATDSDPQDDDDDYIADESGGPERIEIPLSKMEFVLNNKGEENRRLLVRQSSDPNFVCEYGVPKKSNTIRCLHCSATGYMVYHAPANHLSDKCFMKKSKANKKQREIKRKSSLLNVDNSGMDENIQQRRLYFNTFISNICITIYFRISNEDSSDMGSDLKRKRRNEDVEIEKLKTFASTETQNDELFMCNLSSRPHKIENSENEIRCIINVHGFGTNGVKARKDGSMLIVYGEREEKQEFFVEKRSINIQLTLPENVQNYKMSGIADEKLDLLVVTFIKDKTSDTLDF</sequence>
<feature type="region of interest" description="Disordered" evidence="1">
    <location>
        <begin position="36"/>
        <end position="59"/>
    </location>
</feature>
<dbReference type="Pfam" id="PF00011">
    <property type="entry name" value="HSP20"/>
    <property type="match status" value="1"/>
</dbReference>
<evidence type="ECO:0000256" key="1">
    <source>
        <dbReference type="SAM" id="MobiDB-lite"/>
    </source>
</evidence>
<organism evidence="3 4">
    <name type="scientific">Panagrolaimus davidi</name>
    <dbReference type="NCBI Taxonomy" id="227884"/>
    <lineage>
        <taxon>Eukaryota</taxon>
        <taxon>Metazoa</taxon>
        <taxon>Ecdysozoa</taxon>
        <taxon>Nematoda</taxon>
        <taxon>Chromadorea</taxon>
        <taxon>Rhabditida</taxon>
        <taxon>Tylenchina</taxon>
        <taxon>Panagrolaimomorpha</taxon>
        <taxon>Panagrolaimoidea</taxon>
        <taxon>Panagrolaimidae</taxon>
        <taxon>Panagrolaimus</taxon>
    </lineage>
</organism>